<comment type="similarity">
    <text evidence="1">Belongs to the glycosyl hydrolase 13 family.</text>
</comment>
<dbReference type="RefSeq" id="WP_011435596.1">
    <property type="nucleotide sequence ID" value="NC_007777.1"/>
</dbReference>
<dbReference type="InterPro" id="IPR045857">
    <property type="entry name" value="O16G_dom_2"/>
</dbReference>
<organism evidence="4 5">
    <name type="scientific">Frankia casuarinae (strain DSM 45818 / CECT 9043 / HFP020203 / CcI3)</name>
    <dbReference type="NCBI Taxonomy" id="106370"/>
    <lineage>
        <taxon>Bacteria</taxon>
        <taxon>Bacillati</taxon>
        <taxon>Actinomycetota</taxon>
        <taxon>Actinomycetes</taxon>
        <taxon>Frankiales</taxon>
        <taxon>Frankiaceae</taxon>
        <taxon>Frankia</taxon>
    </lineage>
</organism>
<feature type="region of interest" description="Disordered" evidence="2">
    <location>
        <begin position="1"/>
        <end position="83"/>
    </location>
</feature>
<evidence type="ECO:0000313" key="4">
    <source>
        <dbReference type="EMBL" id="ABD10529.1"/>
    </source>
</evidence>
<dbReference type="KEGG" id="fra:Francci3_1150"/>
<sequence>MRTHHSVEGHSTKAPSSTKRDKISYFCPRSSVQRGHRSDAGEGNENTEGNEGAEASKDNSAGAGDAGELDRPNGADGRGRSPGQDGTWWRRAVLYEVYLRSFADSDGDGIGDLEGLRRHLPVLAELGVDAIWITPFYSSPMADHGYDVADHRGVDPLFGDLADLDAVLADAAETGLAVLIDLVPNHSSSAHPAFQAALASAPGSPERGLYIFRDGRGPGGEQPPNNWESVFGGSAWTRVADGQWYLHLFDAEQPDWNWDHPAVRADHAATLRFWLDRGVDGFRIDVTHGLVKDTELRDNPPGARLAPDSGFREEHEPRVWDQDGVHEIYREWRAITDEYTARDGRPRVLIGETWVRDPARLARYVRPDELHLTFSFSLLSIPWSAAAWRAAIDAERAALTAVGAPGTWVLANHDVVRPATRYGGGPTGTRRARAALLTLLALPGTAVLYQGDELALPQAEVPPAARRDPIWTRSGGTSPGRDGARIPLPWSGDAPPYGFTSAGADPWLPQPADWADLAVLAQAADPMSTWLLVRSALALRRALPHLRGDDLRWRNDSPAGCLAFDRPAPAGSSVPPTPPTSVGSASMTCVTTTEGEATIPLPGRLVLASGPVGYDGATLTLPPDTTAWIAPRDG</sequence>
<dbReference type="GO" id="GO:0009313">
    <property type="term" value="P:oligosaccharide catabolic process"/>
    <property type="evidence" value="ECO:0007669"/>
    <property type="project" value="TreeGrafter"/>
</dbReference>
<dbReference type="SUPFAM" id="SSF51445">
    <property type="entry name" value="(Trans)glycosidases"/>
    <property type="match status" value="1"/>
</dbReference>
<evidence type="ECO:0000256" key="2">
    <source>
        <dbReference type="SAM" id="MobiDB-lite"/>
    </source>
</evidence>
<accession>Q2JDW3</accession>
<name>Q2JDW3_FRACC</name>
<dbReference type="STRING" id="106370.Francci3_1150"/>
<dbReference type="Pfam" id="PF00128">
    <property type="entry name" value="Alpha-amylase"/>
    <property type="match status" value="1"/>
</dbReference>
<feature type="region of interest" description="Disordered" evidence="2">
    <location>
        <begin position="564"/>
        <end position="587"/>
    </location>
</feature>
<dbReference type="CDD" id="cd11332">
    <property type="entry name" value="AmyAc_OligoGlu_TS"/>
    <property type="match status" value="1"/>
</dbReference>
<feature type="compositionally biased region" description="Low complexity" evidence="2">
    <location>
        <begin position="41"/>
        <end position="53"/>
    </location>
</feature>
<feature type="compositionally biased region" description="Basic and acidic residues" evidence="2">
    <location>
        <begin position="1"/>
        <end position="11"/>
    </location>
</feature>
<dbReference type="Proteomes" id="UP000001937">
    <property type="component" value="Chromosome"/>
</dbReference>
<dbReference type="Gene3D" id="3.20.20.80">
    <property type="entry name" value="Glycosidases"/>
    <property type="match status" value="1"/>
</dbReference>
<dbReference type="InterPro" id="IPR006047">
    <property type="entry name" value="GH13_cat_dom"/>
</dbReference>
<dbReference type="AlphaFoldDB" id="Q2JDW3"/>
<feature type="compositionally biased region" description="Basic and acidic residues" evidence="2">
    <location>
        <begin position="68"/>
        <end position="79"/>
    </location>
</feature>
<feature type="compositionally biased region" description="Low complexity" evidence="2">
    <location>
        <begin position="567"/>
        <end position="586"/>
    </location>
</feature>
<proteinExistence type="inferred from homology"/>
<dbReference type="PANTHER" id="PTHR10357:SF179">
    <property type="entry name" value="NEUTRAL AND BASIC AMINO ACID TRANSPORT PROTEIN RBAT"/>
    <property type="match status" value="1"/>
</dbReference>
<dbReference type="HOGENOM" id="CLU_006462_0_1_11"/>
<feature type="domain" description="Glycosyl hydrolase family 13 catalytic" evidence="3">
    <location>
        <begin position="96"/>
        <end position="485"/>
    </location>
</feature>
<protein>
    <submittedName>
        <fullName evidence="4">Alpha amylase, catalytic region</fullName>
    </submittedName>
</protein>
<dbReference type="EMBL" id="CP000249">
    <property type="protein sequence ID" value="ABD10529.1"/>
    <property type="molecule type" value="Genomic_DNA"/>
</dbReference>
<dbReference type="PhylomeDB" id="Q2JDW3"/>
<dbReference type="Gene3D" id="3.90.400.10">
    <property type="entry name" value="Oligo-1,6-glucosidase, Domain 2"/>
    <property type="match status" value="1"/>
</dbReference>
<evidence type="ECO:0000259" key="3">
    <source>
        <dbReference type="SMART" id="SM00642"/>
    </source>
</evidence>
<evidence type="ECO:0000256" key="1">
    <source>
        <dbReference type="ARBA" id="ARBA00008061"/>
    </source>
</evidence>
<dbReference type="SMART" id="SM00642">
    <property type="entry name" value="Aamy"/>
    <property type="match status" value="1"/>
</dbReference>
<dbReference type="PANTHER" id="PTHR10357">
    <property type="entry name" value="ALPHA-AMYLASE FAMILY MEMBER"/>
    <property type="match status" value="1"/>
</dbReference>
<keyword evidence="5" id="KW-1185">Reference proteome</keyword>
<dbReference type="GO" id="GO:0004556">
    <property type="term" value="F:alpha-amylase activity"/>
    <property type="evidence" value="ECO:0007669"/>
    <property type="project" value="TreeGrafter"/>
</dbReference>
<evidence type="ECO:0000313" key="5">
    <source>
        <dbReference type="Proteomes" id="UP000001937"/>
    </source>
</evidence>
<gene>
    <name evidence="4" type="ordered locus">Francci3_1150</name>
</gene>
<reference evidence="4 5" key="1">
    <citation type="journal article" date="2007" name="Genome Res.">
        <title>Genome characteristics of facultatively symbiotic Frankia sp. strains reflect host range and host plant biogeography.</title>
        <authorList>
            <person name="Normand P."/>
            <person name="Lapierre P."/>
            <person name="Tisa L.S."/>
            <person name="Gogarten J.P."/>
            <person name="Alloisio N."/>
            <person name="Bagnarol E."/>
            <person name="Bassi C.A."/>
            <person name="Berry A.M."/>
            <person name="Bickhart D.M."/>
            <person name="Choisne N."/>
            <person name="Couloux A."/>
            <person name="Cournoyer B."/>
            <person name="Cruveiller S."/>
            <person name="Daubin V."/>
            <person name="Demange N."/>
            <person name="Francino M.P."/>
            <person name="Goltsman E."/>
            <person name="Huang Y."/>
            <person name="Kopp O.R."/>
            <person name="Labarre L."/>
            <person name="Lapidus A."/>
            <person name="Lavire C."/>
            <person name="Marechal J."/>
            <person name="Martinez M."/>
            <person name="Mastronunzio J.E."/>
            <person name="Mullin B.C."/>
            <person name="Niemann J."/>
            <person name="Pujic P."/>
            <person name="Rawnsley T."/>
            <person name="Rouy Z."/>
            <person name="Schenowitz C."/>
            <person name="Sellstedt A."/>
            <person name="Tavares F."/>
            <person name="Tomkins J.P."/>
            <person name="Vallenet D."/>
            <person name="Valverde C."/>
            <person name="Wall L.G."/>
            <person name="Wang Y."/>
            <person name="Medigue C."/>
            <person name="Benson D.R."/>
        </authorList>
    </citation>
    <scope>NUCLEOTIDE SEQUENCE [LARGE SCALE GENOMIC DNA]</scope>
    <source>
        <strain evidence="5">DSM 45818 / CECT 9043 / CcI3</strain>
    </source>
</reference>
<dbReference type="eggNOG" id="COG0366">
    <property type="taxonomic scope" value="Bacteria"/>
</dbReference>
<dbReference type="InterPro" id="IPR017853">
    <property type="entry name" value="GH"/>
</dbReference>
<dbReference type="CAZy" id="GH13">
    <property type="family name" value="Glycoside Hydrolase Family 13"/>
</dbReference>